<dbReference type="STRING" id="6238.A8XKH9"/>
<evidence type="ECO:0000256" key="2">
    <source>
        <dbReference type="ARBA" id="ARBA00022692"/>
    </source>
</evidence>
<protein>
    <submittedName>
        <fullName evidence="8">Protein CBR-SULP-2</fullName>
    </submittedName>
</protein>
<dbReference type="PANTHER" id="PTHR11814">
    <property type="entry name" value="SULFATE TRANSPORTER"/>
    <property type="match status" value="1"/>
</dbReference>
<dbReference type="eggNOG" id="KOG0236">
    <property type="taxonomic scope" value="Eukaryota"/>
</dbReference>
<feature type="transmembrane region" description="Helical" evidence="6">
    <location>
        <begin position="409"/>
        <end position="426"/>
    </location>
</feature>
<dbReference type="InterPro" id="IPR001902">
    <property type="entry name" value="SLC26A/SulP_fam"/>
</dbReference>
<feature type="transmembrane region" description="Helical" evidence="6">
    <location>
        <begin position="374"/>
        <end position="397"/>
    </location>
</feature>
<dbReference type="FunFam" id="3.30.750.24:FF:000099">
    <property type="entry name" value="Anion transporter SULP-2"/>
    <property type="match status" value="1"/>
</dbReference>
<proteinExistence type="predicted"/>
<dbReference type="Gene3D" id="3.30.750.24">
    <property type="entry name" value="STAS domain"/>
    <property type="match status" value="1"/>
</dbReference>
<dbReference type="GO" id="GO:0005886">
    <property type="term" value="C:plasma membrane"/>
    <property type="evidence" value="ECO:0000318"/>
    <property type="project" value="GO_Central"/>
</dbReference>
<feature type="transmembrane region" description="Helical" evidence="6">
    <location>
        <begin position="116"/>
        <end position="134"/>
    </location>
</feature>
<dbReference type="GO" id="GO:0015106">
    <property type="term" value="F:bicarbonate transmembrane transporter activity"/>
    <property type="evidence" value="ECO:0000318"/>
    <property type="project" value="GO_Central"/>
</dbReference>
<dbReference type="GO" id="GO:0019531">
    <property type="term" value="F:oxalate transmembrane transporter activity"/>
    <property type="evidence" value="ECO:0000318"/>
    <property type="project" value="GO_Central"/>
</dbReference>
<dbReference type="KEGG" id="cbr:CBG_14706"/>
<evidence type="ECO:0000256" key="5">
    <source>
        <dbReference type="SAM" id="MobiDB-lite"/>
    </source>
</evidence>
<dbReference type="NCBIfam" id="TIGR00815">
    <property type="entry name" value="sulP"/>
    <property type="match status" value="1"/>
</dbReference>
<feature type="transmembrane region" description="Helical" evidence="6">
    <location>
        <begin position="450"/>
        <end position="483"/>
    </location>
</feature>
<dbReference type="InterPro" id="IPR036513">
    <property type="entry name" value="STAS_dom_sf"/>
</dbReference>
<sequence length="810" mass="91009">MNTEFQQFQQKHSIFSLENLNLQRFYRNPKVTIGKFPSNPQSGIKRQSSSSVRATSIPAAMNQDEYDKKYQFRRRRKVSWVKRKADGIRTIVSRDGLEKAAKRRVPLIKWMSRYQWSYLAADIIAGVTVGIYNVPQAMSYATLAGLPPVYGLYASFFPPILYFIFGSATHSSIGVFSITCLMVNKCVEELLHQDNSERFPGITKTDVISSLCILTGLIQLVMALVRCNKLMNFLSETAISAVTFSACFYGVVNQIPKLCGFSVPSRNEPYFHLFYAIDDIAENIHKSNIATVCISVCTLVFLIFARNFIEPVFNRQKGIIKGIPFPKELITIVVAILASHFMNFEKKYGVKILKNVPTGFPSPSLPRIDIWAEIYSSAIGIAVVSYAVTMAMGQIFAKKYKYRLDSNQELLALGLVNVGSAFFPVFPTSCSLSRTLVNEKCGARSQLSGFIAALCILIVIMFIGPLLESLPSCVLAAIVLVVVEPLLRKCTDLPMLWRCSKADLFIWIGTATATLCTDIAPGVAVGISLVILNIAIQSQQATVKILGQVKDNDFRPIDMYDSATETSFRIIHFVGGPVSENCRSFEDVVMDATNIIRKTRSGSIDSQGYTDWTAIILDCTTWTRTDHMGIQAVDEVNKDLRKTQIFPLFVNLKASIRRQYCLAGILEQPDLDEAKLAKEEARILEEEARIQEERRKCSAFKVSMKKYKKRCVVDAMESGEDGNAHVEIKLCYDEKELDKAERDLFDAKKDLALWKKQLAQQNRSKDMVQPVRISQNQFYPSITDAMISANLLVKEQGHFFDIKQSKDGKF</sequence>
<evidence type="ECO:0000256" key="4">
    <source>
        <dbReference type="ARBA" id="ARBA00023136"/>
    </source>
</evidence>
<dbReference type="GO" id="GO:1902358">
    <property type="term" value="P:sulfate transmembrane transport"/>
    <property type="evidence" value="ECO:0000318"/>
    <property type="project" value="GO_Central"/>
</dbReference>
<dbReference type="EMBL" id="HE600983">
    <property type="protein sequence ID" value="CAP33153.1"/>
    <property type="molecule type" value="Genomic_DNA"/>
</dbReference>
<dbReference type="CTD" id="8586710"/>
<dbReference type="InterPro" id="IPR011547">
    <property type="entry name" value="SLC26A/SulP_dom"/>
</dbReference>
<feature type="transmembrane region" description="Helical" evidence="6">
    <location>
        <begin position="329"/>
        <end position="344"/>
    </location>
</feature>
<feature type="domain" description="SLC26A/SulP transporter" evidence="7">
    <location>
        <begin position="119"/>
        <end position="510"/>
    </location>
</feature>
<evidence type="ECO:0000256" key="6">
    <source>
        <dbReference type="SAM" id="Phobius"/>
    </source>
</evidence>
<accession>A8XKH9</accession>
<reference evidence="8 9" key="2">
    <citation type="journal article" date="2011" name="PLoS Genet.">
        <title>Caenorhabditis briggsae recombinant inbred line genotypes reveal inter-strain incompatibility and the evolution of recombination.</title>
        <authorList>
            <person name="Ross J.A."/>
            <person name="Koboldt D.C."/>
            <person name="Staisch J.E."/>
            <person name="Chamberlin H.M."/>
            <person name="Gupta B.P."/>
            <person name="Miller R.D."/>
            <person name="Baird S.E."/>
            <person name="Haag E.S."/>
        </authorList>
    </citation>
    <scope>NUCLEOTIDE SEQUENCE [LARGE SCALE GENOMIC DNA]</scope>
    <source>
        <strain evidence="8 9">AF16</strain>
    </source>
</reference>
<dbReference type="Pfam" id="PF00916">
    <property type="entry name" value="Sulfate_transp"/>
    <property type="match status" value="1"/>
</dbReference>
<dbReference type="GO" id="GO:0015108">
    <property type="term" value="F:chloride transmembrane transporter activity"/>
    <property type="evidence" value="ECO:0000318"/>
    <property type="project" value="GO_Central"/>
</dbReference>
<dbReference type="GO" id="GO:0015116">
    <property type="term" value="F:sulfate transmembrane transporter activity"/>
    <property type="evidence" value="ECO:0000318"/>
    <property type="project" value="GO_Central"/>
</dbReference>
<name>A8XKH9_CAEBR</name>
<dbReference type="GeneID" id="8586710"/>
<comment type="subcellular location">
    <subcellularLocation>
        <location evidence="1">Membrane</location>
        <topology evidence="1">Multi-pass membrane protein</topology>
    </subcellularLocation>
</comment>
<dbReference type="FunCoup" id="A8XKH9">
    <property type="interactions" value="23"/>
</dbReference>
<evidence type="ECO:0000313" key="10">
    <source>
        <dbReference type="WormBase" id="CBG14706"/>
    </source>
</evidence>
<feature type="transmembrane region" description="Helical" evidence="6">
    <location>
        <begin position="504"/>
        <end position="532"/>
    </location>
</feature>
<evidence type="ECO:0000256" key="1">
    <source>
        <dbReference type="ARBA" id="ARBA00004141"/>
    </source>
</evidence>
<dbReference type="GO" id="GO:1902476">
    <property type="term" value="P:chloride transmembrane transport"/>
    <property type="evidence" value="ECO:0000318"/>
    <property type="project" value="GO_Central"/>
</dbReference>
<evidence type="ECO:0000259" key="7">
    <source>
        <dbReference type="Pfam" id="PF00916"/>
    </source>
</evidence>
<reference evidence="8 9" key="1">
    <citation type="journal article" date="2003" name="PLoS Biol.">
        <title>The genome sequence of Caenorhabditis briggsae: a platform for comparative genomics.</title>
        <authorList>
            <person name="Stein L.D."/>
            <person name="Bao Z."/>
            <person name="Blasiar D."/>
            <person name="Blumenthal T."/>
            <person name="Brent M.R."/>
            <person name="Chen N."/>
            <person name="Chinwalla A."/>
            <person name="Clarke L."/>
            <person name="Clee C."/>
            <person name="Coghlan A."/>
            <person name="Coulson A."/>
            <person name="D'Eustachio P."/>
            <person name="Fitch D.H."/>
            <person name="Fulton L.A."/>
            <person name="Fulton R.E."/>
            <person name="Griffiths-Jones S."/>
            <person name="Harris T.W."/>
            <person name="Hillier L.W."/>
            <person name="Kamath R."/>
            <person name="Kuwabara P.E."/>
            <person name="Mardis E.R."/>
            <person name="Marra M.A."/>
            <person name="Miner T.L."/>
            <person name="Minx P."/>
            <person name="Mullikin J.C."/>
            <person name="Plumb R.W."/>
            <person name="Rogers J."/>
            <person name="Schein J.E."/>
            <person name="Sohrmann M."/>
            <person name="Spieth J."/>
            <person name="Stajich J.E."/>
            <person name="Wei C."/>
            <person name="Willey D."/>
            <person name="Wilson R.K."/>
            <person name="Durbin R."/>
            <person name="Waterston R.H."/>
        </authorList>
    </citation>
    <scope>NUCLEOTIDE SEQUENCE [LARGE SCALE GENOMIC DNA]</scope>
    <source>
        <strain evidence="8 9">AF16</strain>
    </source>
</reference>
<feature type="transmembrane region" description="Helical" evidence="6">
    <location>
        <begin position="160"/>
        <end position="184"/>
    </location>
</feature>
<evidence type="ECO:0000313" key="9">
    <source>
        <dbReference type="Proteomes" id="UP000008549"/>
    </source>
</evidence>
<keyword evidence="9" id="KW-1185">Reference proteome</keyword>
<feature type="region of interest" description="Disordered" evidence="5">
    <location>
        <begin position="36"/>
        <end position="55"/>
    </location>
</feature>
<gene>
    <name evidence="10" type="primary">sulp-2</name>
    <name evidence="8" type="synonym">Cbr-sulp-2</name>
    <name evidence="10" type="ORF">CBG14706</name>
    <name evidence="8" type="ORF">CBG_14706</name>
</gene>
<feature type="compositionally biased region" description="Polar residues" evidence="5">
    <location>
        <begin position="38"/>
        <end position="54"/>
    </location>
</feature>
<dbReference type="AlphaFoldDB" id="A8XKH9"/>
<dbReference type="WormBase" id="CBG14706">
    <property type="protein sequence ID" value="CBP42413"/>
    <property type="gene ID" value="WBGene00035122"/>
    <property type="gene designation" value="Cbr-sulp-2"/>
</dbReference>
<keyword evidence="2 6" id="KW-0812">Transmembrane</keyword>
<evidence type="ECO:0000256" key="3">
    <source>
        <dbReference type="ARBA" id="ARBA00022989"/>
    </source>
</evidence>
<dbReference type="OMA" id="FSITCLM"/>
<dbReference type="HOGENOM" id="CLU_003182_9_2_1"/>
<dbReference type="Proteomes" id="UP000008549">
    <property type="component" value="Unassembled WGS sequence"/>
</dbReference>
<keyword evidence="4 6" id="KW-0472">Membrane</keyword>
<keyword evidence="3 6" id="KW-1133">Transmembrane helix</keyword>
<feature type="transmembrane region" description="Helical" evidence="6">
    <location>
        <begin position="289"/>
        <end position="309"/>
    </location>
</feature>
<dbReference type="InParanoid" id="A8XKH9"/>
<organism evidence="8 9">
    <name type="scientific">Caenorhabditis briggsae</name>
    <dbReference type="NCBI Taxonomy" id="6238"/>
    <lineage>
        <taxon>Eukaryota</taxon>
        <taxon>Metazoa</taxon>
        <taxon>Ecdysozoa</taxon>
        <taxon>Nematoda</taxon>
        <taxon>Chromadorea</taxon>
        <taxon>Rhabditida</taxon>
        <taxon>Rhabditina</taxon>
        <taxon>Rhabditomorpha</taxon>
        <taxon>Rhabditoidea</taxon>
        <taxon>Rhabditidae</taxon>
        <taxon>Peloderinae</taxon>
        <taxon>Caenorhabditis</taxon>
    </lineage>
</organism>
<evidence type="ECO:0000313" key="8">
    <source>
        <dbReference type="EMBL" id="CAP33153.1"/>
    </source>
</evidence>
<dbReference type="RefSeq" id="XP_002644714.1">
    <property type="nucleotide sequence ID" value="XM_002644668.1"/>
</dbReference>